<evidence type="ECO:0000259" key="8">
    <source>
        <dbReference type="Pfam" id="PF02668"/>
    </source>
</evidence>
<proteinExistence type="inferred from homology"/>
<dbReference type="GO" id="GO:0046872">
    <property type="term" value="F:metal ion binding"/>
    <property type="evidence" value="ECO:0007669"/>
    <property type="project" value="UniProtKB-KW"/>
</dbReference>
<evidence type="ECO:0000256" key="4">
    <source>
        <dbReference type="ARBA" id="ARBA00022964"/>
    </source>
</evidence>
<keyword evidence="5" id="KW-0560">Oxidoreductase</keyword>
<accession>A0A421CYL0</accession>
<keyword evidence="10" id="KW-1185">Reference proteome</keyword>
<dbReference type="PANTHER" id="PTHR30468">
    <property type="entry name" value="ALPHA-KETOGLUTARATE-DEPENDENT SULFONATE DIOXYGENASE"/>
    <property type="match status" value="1"/>
</dbReference>
<comment type="cofactor">
    <cofactor evidence="1">
        <name>Fe(2+)</name>
        <dbReference type="ChEBI" id="CHEBI:29033"/>
    </cofactor>
</comment>
<dbReference type="GO" id="GO:0016706">
    <property type="term" value="F:2-oxoglutarate-dependent dioxygenase activity"/>
    <property type="evidence" value="ECO:0007669"/>
    <property type="project" value="TreeGrafter"/>
</dbReference>
<dbReference type="OrthoDB" id="10257314at2759"/>
<evidence type="ECO:0000256" key="1">
    <source>
        <dbReference type="ARBA" id="ARBA00001954"/>
    </source>
</evidence>
<evidence type="ECO:0000256" key="2">
    <source>
        <dbReference type="ARBA" id="ARBA00005896"/>
    </source>
</evidence>
<organism evidence="9 10">
    <name type="scientific">Aspergillus turcosus</name>
    <dbReference type="NCBI Taxonomy" id="1245748"/>
    <lineage>
        <taxon>Eukaryota</taxon>
        <taxon>Fungi</taxon>
        <taxon>Dikarya</taxon>
        <taxon>Ascomycota</taxon>
        <taxon>Pezizomycotina</taxon>
        <taxon>Eurotiomycetes</taxon>
        <taxon>Eurotiomycetidae</taxon>
        <taxon>Eurotiales</taxon>
        <taxon>Aspergillaceae</taxon>
        <taxon>Aspergillus</taxon>
        <taxon>Aspergillus subgen. Fumigati</taxon>
    </lineage>
</organism>
<evidence type="ECO:0000256" key="7">
    <source>
        <dbReference type="SAM" id="MobiDB-lite"/>
    </source>
</evidence>
<name>A0A421CYL0_9EURO</name>
<feature type="compositionally biased region" description="Basic and acidic residues" evidence="7">
    <location>
        <begin position="1"/>
        <end position="11"/>
    </location>
</feature>
<dbReference type="GO" id="GO:0005737">
    <property type="term" value="C:cytoplasm"/>
    <property type="evidence" value="ECO:0007669"/>
    <property type="project" value="TreeGrafter"/>
</dbReference>
<dbReference type="Pfam" id="PF02668">
    <property type="entry name" value="TauD"/>
    <property type="match status" value="1"/>
</dbReference>
<feature type="domain" description="TauD/TfdA-like" evidence="8">
    <location>
        <begin position="66"/>
        <end position="314"/>
    </location>
</feature>
<protein>
    <recommendedName>
        <fullName evidence="8">TauD/TfdA-like domain-containing protein</fullName>
    </recommendedName>
</protein>
<dbReference type="SUPFAM" id="SSF51197">
    <property type="entry name" value="Clavaminate synthase-like"/>
    <property type="match status" value="1"/>
</dbReference>
<reference evidence="9 10" key="1">
    <citation type="submission" date="2018-08" db="EMBL/GenBank/DDBJ databases">
        <title>Draft genome sequences of two Aspergillus turcosus clinical strains isolated from bronchoalveolar lavage fluid: one azole-susceptible and the other azole-resistant.</title>
        <authorList>
            <person name="Parent-Michaud M."/>
            <person name="Dufresne P.J."/>
            <person name="Fournier E."/>
            <person name="Martineau C."/>
            <person name="Moreira S."/>
            <person name="Perkins V."/>
            <person name="De Repentigny L."/>
            <person name="Dufresne S.F."/>
        </authorList>
    </citation>
    <scope>NUCLEOTIDE SEQUENCE [LARGE SCALE GENOMIC DNA]</scope>
    <source>
        <strain evidence="9">HMR AF 1038</strain>
    </source>
</reference>
<keyword evidence="4" id="KW-0223">Dioxygenase</keyword>
<gene>
    <name evidence="9" type="ORF">CFD26_105203</name>
</gene>
<dbReference type="InterPro" id="IPR051323">
    <property type="entry name" value="AtsK-like"/>
</dbReference>
<evidence type="ECO:0000256" key="6">
    <source>
        <dbReference type="ARBA" id="ARBA00023004"/>
    </source>
</evidence>
<evidence type="ECO:0000313" key="9">
    <source>
        <dbReference type="EMBL" id="RLL94960.1"/>
    </source>
</evidence>
<dbReference type="Gene3D" id="3.60.130.10">
    <property type="entry name" value="Clavaminate synthase-like"/>
    <property type="match status" value="1"/>
</dbReference>
<keyword evidence="3" id="KW-0479">Metal-binding</keyword>
<dbReference type="AlphaFoldDB" id="A0A421CYL0"/>
<evidence type="ECO:0000313" key="10">
    <source>
        <dbReference type="Proteomes" id="UP000215289"/>
    </source>
</evidence>
<dbReference type="InterPro" id="IPR042098">
    <property type="entry name" value="TauD-like_sf"/>
</dbReference>
<dbReference type="STRING" id="1245748.A0A421CYL0"/>
<dbReference type="PANTHER" id="PTHR30468:SF31">
    <property type="entry name" value="ALPHA-KETOGLUTARATE-DEPENDENT SULFONATE DIOXYGENASE-RELATED"/>
    <property type="match status" value="1"/>
</dbReference>
<evidence type="ECO:0000256" key="3">
    <source>
        <dbReference type="ARBA" id="ARBA00022723"/>
    </source>
</evidence>
<evidence type="ECO:0000256" key="5">
    <source>
        <dbReference type="ARBA" id="ARBA00023002"/>
    </source>
</evidence>
<sequence length="356" mass="40950">MASLEARKHISPDSGFPTTLHPNFNPKIRDNIAHQRPRELVVPPRDRALFADPEKKALFAAARRLDLTESIGTVLEGVQLSQLNEAQLDELALLVTERGVVFFRDQDLTTEQQIDLFEHYGILGEQPAPRFVTVYGSREDHREIQNYTPWSIADFHSDMSYEVNPPSYALLRMEEHPEVSQYGIYDTLSTAYKRFLDGLHAVHTSRLQYETFLDLWDISTGRPPIDTHHPAVRTHPVTGWKALNLNPVYVTGFAELYKLEADKILDFLSLHIHSADDHYVRWKWTVGSVAMWDNRCTLHRVIPGTYQGKRRGIRTTVVGEKPYFDANSEGRQERFLRENRQPEEQITNGFTNADGK</sequence>
<dbReference type="EMBL" id="NIDN02000176">
    <property type="protein sequence ID" value="RLL94960.1"/>
    <property type="molecule type" value="Genomic_DNA"/>
</dbReference>
<feature type="region of interest" description="Disordered" evidence="7">
    <location>
        <begin position="1"/>
        <end position="22"/>
    </location>
</feature>
<dbReference type="Proteomes" id="UP000215289">
    <property type="component" value="Unassembled WGS sequence"/>
</dbReference>
<comment type="similarity">
    <text evidence="2">Belongs to the TfdA dioxygenase family.</text>
</comment>
<comment type="caution">
    <text evidence="9">The sequence shown here is derived from an EMBL/GenBank/DDBJ whole genome shotgun (WGS) entry which is preliminary data.</text>
</comment>
<keyword evidence="6" id="KW-0408">Iron</keyword>
<dbReference type="InterPro" id="IPR003819">
    <property type="entry name" value="TauD/TfdA-like"/>
</dbReference>